<evidence type="ECO:0000313" key="2">
    <source>
        <dbReference type="Proteomes" id="UP000684084"/>
    </source>
</evidence>
<gene>
    <name evidence="1" type="ORF">CHRIB12_LOCUS1220</name>
</gene>
<dbReference type="OrthoDB" id="2412489at2759"/>
<proteinExistence type="predicted"/>
<dbReference type="EMBL" id="CAGKOT010000001">
    <property type="protein sequence ID" value="CAB5305776.1"/>
    <property type="molecule type" value="Genomic_DNA"/>
</dbReference>
<protein>
    <submittedName>
        <fullName evidence="1">Uncharacterized protein</fullName>
    </submittedName>
</protein>
<comment type="caution">
    <text evidence="1">The sequence shown here is derived from an EMBL/GenBank/DDBJ whole genome shotgun (WGS) entry which is preliminary data.</text>
</comment>
<evidence type="ECO:0000313" key="1">
    <source>
        <dbReference type="EMBL" id="CAB5305776.1"/>
    </source>
</evidence>
<name>A0A915YPM2_9GLOM</name>
<sequence>MDIDKEDKEMAQHAGVTLNFKNLLIGLDEPSSEKFVVYRIQIRDSNKTTSILHLSERLFQQYLVDQYAKWESNQQNFMYKIYLRL</sequence>
<dbReference type="AlphaFoldDB" id="A0A915YPM2"/>
<dbReference type="Proteomes" id="UP000684084">
    <property type="component" value="Unassembled WGS sequence"/>
</dbReference>
<accession>A0A915YPM2</accession>
<reference evidence="1" key="1">
    <citation type="submission" date="2020-05" db="EMBL/GenBank/DDBJ databases">
        <authorList>
            <person name="Rincon C."/>
            <person name="Sanders R I."/>
            <person name="Robbins C."/>
            <person name="Chaturvedi A."/>
        </authorList>
    </citation>
    <scope>NUCLEOTIDE SEQUENCE</scope>
    <source>
        <strain evidence="1">CHB12</strain>
    </source>
</reference>
<organism evidence="1 2">
    <name type="scientific">Rhizophagus irregularis</name>
    <dbReference type="NCBI Taxonomy" id="588596"/>
    <lineage>
        <taxon>Eukaryota</taxon>
        <taxon>Fungi</taxon>
        <taxon>Fungi incertae sedis</taxon>
        <taxon>Mucoromycota</taxon>
        <taxon>Glomeromycotina</taxon>
        <taxon>Glomeromycetes</taxon>
        <taxon>Glomerales</taxon>
        <taxon>Glomeraceae</taxon>
        <taxon>Rhizophagus</taxon>
    </lineage>
</organism>